<reference evidence="2 3" key="1">
    <citation type="submission" date="2018-04" db="EMBL/GenBank/DDBJ databases">
        <title>Genomic Encyclopedia of Type Strains, Phase IV (KMG-IV): sequencing the most valuable type-strain genomes for metagenomic binning, comparative biology and taxonomic classification.</title>
        <authorList>
            <person name="Goeker M."/>
        </authorList>
    </citation>
    <scope>NUCLEOTIDE SEQUENCE [LARGE SCALE GENOMIC DNA]</scope>
    <source>
        <strain evidence="2 3">DSM 14823</strain>
    </source>
</reference>
<evidence type="ECO:0000313" key="2">
    <source>
        <dbReference type="EMBL" id="PVY45213.1"/>
    </source>
</evidence>
<dbReference type="EMBL" id="QEKH01000003">
    <property type="protein sequence ID" value="PVY45213.1"/>
    <property type="molecule type" value="Genomic_DNA"/>
</dbReference>
<evidence type="ECO:0008006" key="4">
    <source>
        <dbReference type="Google" id="ProtNLM"/>
    </source>
</evidence>
<feature type="compositionally biased region" description="Basic and acidic residues" evidence="1">
    <location>
        <begin position="151"/>
        <end position="164"/>
    </location>
</feature>
<keyword evidence="3" id="KW-1185">Reference proteome</keyword>
<dbReference type="RefSeq" id="WP_116882785.1">
    <property type="nucleotide sequence ID" value="NZ_CABMMC010000020.1"/>
</dbReference>
<comment type="caution">
    <text evidence="2">The sequence shown here is derived from an EMBL/GenBank/DDBJ whole genome shotgun (WGS) entry which is preliminary data.</text>
</comment>
<dbReference type="Proteomes" id="UP000245959">
    <property type="component" value="Unassembled WGS sequence"/>
</dbReference>
<proteinExistence type="predicted"/>
<accession>A0A2U1B972</accession>
<dbReference type="AlphaFoldDB" id="A0A2U1B972"/>
<evidence type="ECO:0000313" key="3">
    <source>
        <dbReference type="Proteomes" id="UP000245959"/>
    </source>
</evidence>
<sequence length="164" mass="19122">MFTVFDLKDSTPLAPDELRAVRRVLEDYCRTAAGAWLRGFPHRRFELRWCPAITDDVLGAFTLLHPWTIYLKPPDTEATGRLRDYARISWAEIITPTVIHELRHAWQFRRNPLLYAVCCLPLLREITLERDAGRTGSEAESIVESTTGWHTGREFERRRKAQDK</sequence>
<gene>
    <name evidence="2" type="ORF">C8D82_103127</name>
</gene>
<dbReference type="GeneID" id="78294111"/>
<name>A0A2U1B972_9BACT</name>
<evidence type="ECO:0000256" key="1">
    <source>
        <dbReference type="SAM" id="MobiDB-lite"/>
    </source>
</evidence>
<feature type="region of interest" description="Disordered" evidence="1">
    <location>
        <begin position="137"/>
        <end position="164"/>
    </location>
</feature>
<protein>
    <recommendedName>
        <fullName evidence="4">SprT-like family protein</fullName>
    </recommendedName>
</protein>
<organism evidence="2 3">
    <name type="scientific">Victivallis vadensis</name>
    <dbReference type="NCBI Taxonomy" id="172901"/>
    <lineage>
        <taxon>Bacteria</taxon>
        <taxon>Pseudomonadati</taxon>
        <taxon>Lentisphaerota</taxon>
        <taxon>Lentisphaeria</taxon>
        <taxon>Victivallales</taxon>
        <taxon>Victivallaceae</taxon>
        <taxon>Victivallis</taxon>
    </lineage>
</organism>